<evidence type="ECO:0000313" key="9">
    <source>
        <dbReference type="Proteomes" id="UP000641137"/>
    </source>
</evidence>
<evidence type="ECO:0000256" key="1">
    <source>
        <dbReference type="ARBA" id="ARBA00001946"/>
    </source>
</evidence>
<dbReference type="Pfam" id="PF03328">
    <property type="entry name" value="HpcH_HpaI"/>
    <property type="match status" value="1"/>
</dbReference>
<comment type="cofactor">
    <cofactor evidence="1">
        <name>Mg(2+)</name>
        <dbReference type="ChEBI" id="CHEBI:18420"/>
    </cofactor>
</comment>
<dbReference type="GO" id="GO:0000287">
    <property type="term" value="F:magnesium ion binding"/>
    <property type="evidence" value="ECO:0007669"/>
    <property type="project" value="TreeGrafter"/>
</dbReference>
<feature type="binding site" evidence="5">
    <location>
        <position position="122"/>
    </location>
    <ligand>
        <name>substrate</name>
    </ligand>
</feature>
<gene>
    <name evidence="8" type="ORF">GCM10010136_23370</name>
</gene>
<keyword evidence="9" id="KW-1185">Reference proteome</keyword>
<organism evidence="8 9">
    <name type="scientific">Limoniibacter endophyticus</name>
    <dbReference type="NCBI Taxonomy" id="1565040"/>
    <lineage>
        <taxon>Bacteria</taxon>
        <taxon>Pseudomonadati</taxon>
        <taxon>Pseudomonadota</taxon>
        <taxon>Alphaproteobacteria</taxon>
        <taxon>Hyphomicrobiales</taxon>
        <taxon>Bartonellaceae</taxon>
        <taxon>Limoniibacter</taxon>
    </lineage>
</organism>
<evidence type="ECO:0000256" key="4">
    <source>
        <dbReference type="ARBA" id="ARBA00022842"/>
    </source>
</evidence>
<dbReference type="Gene3D" id="3.20.20.60">
    <property type="entry name" value="Phosphoenolpyruvate-binding domains"/>
    <property type="match status" value="1"/>
</dbReference>
<dbReference type="InterPro" id="IPR011206">
    <property type="entry name" value="Citrate_lyase_beta/mcl1/mcl2"/>
</dbReference>
<dbReference type="InterPro" id="IPR005000">
    <property type="entry name" value="Aldolase/citrate-lyase_domain"/>
</dbReference>
<dbReference type="GO" id="GO:0016829">
    <property type="term" value="F:lyase activity"/>
    <property type="evidence" value="ECO:0007669"/>
    <property type="project" value="UniProtKB-KW"/>
</dbReference>
<dbReference type="SUPFAM" id="SSF51621">
    <property type="entry name" value="Phosphoenolpyruvate/pyruvate domain"/>
    <property type="match status" value="1"/>
</dbReference>
<reference evidence="8" key="2">
    <citation type="submission" date="2020-09" db="EMBL/GenBank/DDBJ databases">
        <authorList>
            <person name="Sun Q."/>
            <person name="Kim S."/>
        </authorList>
    </citation>
    <scope>NUCLEOTIDE SEQUENCE</scope>
    <source>
        <strain evidence="8">KCTC 42097</strain>
    </source>
</reference>
<feature type="binding site" evidence="6">
    <location>
        <position position="153"/>
    </location>
    <ligand>
        <name>Mg(2+)</name>
        <dbReference type="ChEBI" id="CHEBI:18420"/>
    </ligand>
</feature>
<feature type="binding site" evidence="5">
    <location>
        <position position="64"/>
    </location>
    <ligand>
        <name>substrate</name>
    </ligand>
</feature>
<dbReference type="Proteomes" id="UP000641137">
    <property type="component" value="Unassembled WGS sequence"/>
</dbReference>
<feature type="binding site" evidence="6">
    <location>
        <position position="122"/>
    </location>
    <ligand>
        <name>Mg(2+)</name>
        <dbReference type="ChEBI" id="CHEBI:18420"/>
    </ligand>
</feature>
<keyword evidence="3 6" id="KW-0479">Metal-binding</keyword>
<dbReference type="AlphaFoldDB" id="A0A8J3GHE8"/>
<comment type="similarity">
    <text evidence="2">Belongs to the HpcH/HpaI aldolase family.</text>
</comment>
<dbReference type="PANTHER" id="PTHR32308">
    <property type="entry name" value="LYASE BETA SUBUNIT, PUTATIVE (AFU_ORTHOLOGUE AFUA_4G13030)-RELATED"/>
    <property type="match status" value="1"/>
</dbReference>
<keyword evidence="4 6" id="KW-0460">Magnesium</keyword>
<name>A0A8J3GHE8_9HYPH</name>
<dbReference type="RefSeq" id="WP_244636725.1">
    <property type="nucleotide sequence ID" value="NZ_BMZO01000007.1"/>
</dbReference>
<evidence type="ECO:0000256" key="2">
    <source>
        <dbReference type="ARBA" id="ARBA00005568"/>
    </source>
</evidence>
<comment type="caution">
    <text evidence="8">The sequence shown here is derived from an EMBL/GenBank/DDBJ whole genome shotgun (WGS) entry which is preliminary data.</text>
</comment>
<reference evidence="8" key="1">
    <citation type="journal article" date="2014" name="Int. J. Syst. Evol. Microbiol.">
        <title>Complete genome sequence of Corynebacterium casei LMG S-19264T (=DSM 44701T), isolated from a smear-ripened cheese.</title>
        <authorList>
            <consortium name="US DOE Joint Genome Institute (JGI-PGF)"/>
            <person name="Walter F."/>
            <person name="Albersmeier A."/>
            <person name="Kalinowski J."/>
            <person name="Ruckert C."/>
        </authorList>
    </citation>
    <scope>NUCLEOTIDE SEQUENCE</scope>
    <source>
        <strain evidence="8">KCTC 42097</strain>
    </source>
</reference>
<feature type="domain" description="HpcH/HpaI aldolase/citrate lyase" evidence="7">
    <location>
        <begin position="4"/>
        <end position="221"/>
    </location>
</feature>
<proteinExistence type="inferred from homology"/>
<evidence type="ECO:0000259" key="7">
    <source>
        <dbReference type="Pfam" id="PF03328"/>
    </source>
</evidence>
<dbReference type="InterPro" id="IPR040442">
    <property type="entry name" value="Pyrv_kinase-like_dom_sf"/>
</dbReference>
<keyword evidence="8" id="KW-0456">Lyase</keyword>
<evidence type="ECO:0000313" key="8">
    <source>
        <dbReference type="EMBL" id="GHC74298.1"/>
    </source>
</evidence>
<sequence length="289" mass="32031">MAHRSALYVPAANRRALAKTLDLQADIVIADLEDAVGPEEKDNARQNLRHHFQMLKGSAKPVIRINMTSSEWFADDLALCLELQPRAILLPKVNSPADIRDLDQFLDDADCDPELKIWAMIETPRGILNITAIAELGLTPARRLEAFVVGTNDLAKETGVALTPFREHMHPWLMQIVLAARAAGLIALDGVSNDFRDLDALEEQCRQSVNMGFDGRTIIHPAQVDTANRVFSPSKDEVASARAIVDAFEREENRNKGVIALNGKMVERLHRDMALRLLARATQTTNGES</sequence>
<dbReference type="PIRSF" id="PIRSF015582">
    <property type="entry name" value="Cit_lyase_B"/>
    <property type="match status" value="1"/>
</dbReference>
<dbReference type="EMBL" id="BMZO01000007">
    <property type="protein sequence ID" value="GHC74298.1"/>
    <property type="molecule type" value="Genomic_DNA"/>
</dbReference>
<evidence type="ECO:0000256" key="6">
    <source>
        <dbReference type="PIRSR" id="PIRSR015582-2"/>
    </source>
</evidence>
<evidence type="ECO:0000256" key="5">
    <source>
        <dbReference type="PIRSR" id="PIRSR015582-1"/>
    </source>
</evidence>
<dbReference type="GO" id="GO:0006107">
    <property type="term" value="P:oxaloacetate metabolic process"/>
    <property type="evidence" value="ECO:0007669"/>
    <property type="project" value="TreeGrafter"/>
</dbReference>
<protein>
    <submittedName>
        <fullName evidence="8">Citryl-CoA lyase</fullName>
    </submittedName>
</protein>
<accession>A0A8J3GHE8</accession>
<evidence type="ECO:0000256" key="3">
    <source>
        <dbReference type="ARBA" id="ARBA00022723"/>
    </source>
</evidence>
<dbReference type="InterPro" id="IPR015813">
    <property type="entry name" value="Pyrv/PenolPyrv_kinase-like_dom"/>
</dbReference>
<dbReference type="PANTHER" id="PTHR32308:SF10">
    <property type="entry name" value="CITRATE LYASE SUBUNIT BETA"/>
    <property type="match status" value="1"/>
</dbReference>